<reference evidence="2" key="1">
    <citation type="submission" date="2022-10" db="EMBL/GenBank/DDBJ databases">
        <title>The complete genomes of actinobacterial strains from the NBC collection.</title>
        <authorList>
            <person name="Joergensen T.S."/>
            <person name="Alvarez Arevalo M."/>
            <person name="Sterndorff E.B."/>
            <person name="Faurdal D."/>
            <person name="Vuksanovic O."/>
            <person name="Mourched A.-S."/>
            <person name="Charusanti P."/>
            <person name="Shaw S."/>
            <person name="Blin K."/>
            <person name="Weber T."/>
        </authorList>
    </citation>
    <scope>NUCLEOTIDE SEQUENCE</scope>
    <source>
        <strain evidence="2">NBC_00119</strain>
    </source>
</reference>
<dbReference type="PANTHER" id="PTHR12110:SF48">
    <property type="entry name" value="BLL3656 PROTEIN"/>
    <property type="match status" value="1"/>
</dbReference>
<gene>
    <name evidence="2" type="ORF">OHU69_13485</name>
</gene>
<dbReference type="AlphaFoldDB" id="A0AAU1U3H4"/>
<sequence>MDVTFGLAHLSALHLDPPSLVTAASEAGFAAVGVRVFPATGTEARYPIAAGAPMTAETVRRCRSTGVSVLDVEAFTLDGARGPAEWMPALEAGAELGARILNVIGGDPDSSRLQDTLAVLAADASRFGIRPCLEPISYQCVDTVAKAARLAEGTGAGIMLDVLHFVRAGGTVADLEALPTGVVEVIQLCDGPATVPDLPTPTELPLGQSVDGSSRQIESRAHRLTPGSGVFPLSDILRALPNVPISVEVPSAARVAREGAGAHLKDLHRATTTLLTSPDIAGVR</sequence>
<dbReference type="InterPro" id="IPR013022">
    <property type="entry name" value="Xyl_isomerase-like_TIM-brl"/>
</dbReference>
<dbReference type="InterPro" id="IPR036237">
    <property type="entry name" value="Xyl_isomerase-like_sf"/>
</dbReference>
<feature type="domain" description="Xylose isomerase-like TIM barrel" evidence="1">
    <location>
        <begin position="22"/>
        <end position="261"/>
    </location>
</feature>
<name>A0AAU1U3H4_9ACTN</name>
<protein>
    <submittedName>
        <fullName evidence="2">Sugar phosphate isomerase/epimerase</fullName>
    </submittedName>
</protein>
<evidence type="ECO:0000313" key="2">
    <source>
        <dbReference type="EMBL" id="WTS11955.1"/>
    </source>
</evidence>
<organism evidence="2">
    <name type="scientific">Streptomyces sp. NBC_00119</name>
    <dbReference type="NCBI Taxonomy" id="2975659"/>
    <lineage>
        <taxon>Bacteria</taxon>
        <taxon>Bacillati</taxon>
        <taxon>Actinomycetota</taxon>
        <taxon>Actinomycetes</taxon>
        <taxon>Kitasatosporales</taxon>
        <taxon>Streptomycetaceae</taxon>
        <taxon>Streptomyces</taxon>
    </lineage>
</organism>
<dbReference type="InterPro" id="IPR050312">
    <property type="entry name" value="IolE/XylAMocC-like"/>
</dbReference>
<dbReference type="PANTHER" id="PTHR12110">
    <property type="entry name" value="HYDROXYPYRUVATE ISOMERASE"/>
    <property type="match status" value="1"/>
</dbReference>
<keyword evidence="2" id="KW-0413">Isomerase</keyword>
<dbReference type="GO" id="GO:0016853">
    <property type="term" value="F:isomerase activity"/>
    <property type="evidence" value="ECO:0007669"/>
    <property type="project" value="UniProtKB-KW"/>
</dbReference>
<accession>A0AAU1U3H4</accession>
<dbReference type="Pfam" id="PF01261">
    <property type="entry name" value="AP_endonuc_2"/>
    <property type="match status" value="1"/>
</dbReference>
<dbReference type="EMBL" id="CP108195">
    <property type="protein sequence ID" value="WTS11955.1"/>
    <property type="molecule type" value="Genomic_DNA"/>
</dbReference>
<evidence type="ECO:0000259" key="1">
    <source>
        <dbReference type="Pfam" id="PF01261"/>
    </source>
</evidence>
<proteinExistence type="predicted"/>
<dbReference type="Gene3D" id="3.20.20.150">
    <property type="entry name" value="Divalent-metal-dependent TIM barrel enzymes"/>
    <property type="match status" value="1"/>
</dbReference>
<dbReference type="SUPFAM" id="SSF51658">
    <property type="entry name" value="Xylose isomerase-like"/>
    <property type="match status" value="1"/>
</dbReference>